<dbReference type="PATRIC" id="fig|1227262.3.peg.1161"/>
<accession>U1QBX2</accession>
<evidence type="ECO:0000313" key="2">
    <source>
        <dbReference type="EMBL" id="ERH19469.1"/>
    </source>
</evidence>
<evidence type="ECO:0000256" key="1">
    <source>
        <dbReference type="SAM" id="MobiDB-lite"/>
    </source>
</evidence>
<sequence length="50" mass="5192">MPDAGRAVADRGLAQHRASRTGGIVRRGGGMDDIAREHDIAEEGSGIGFT</sequence>
<dbReference type="Proteomes" id="UP000016498">
    <property type="component" value="Unassembled WGS sequence"/>
</dbReference>
<protein>
    <submittedName>
        <fullName evidence="2">Uncharacterized protein</fullName>
    </submittedName>
</protein>
<organism evidence="2 3">
    <name type="scientific">Actinomyces johnsonii F0510</name>
    <dbReference type="NCBI Taxonomy" id="1227262"/>
    <lineage>
        <taxon>Bacteria</taxon>
        <taxon>Bacillati</taxon>
        <taxon>Actinomycetota</taxon>
        <taxon>Actinomycetes</taxon>
        <taxon>Actinomycetales</taxon>
        <taxon>Actinomycetaceae</taxon>
        <taxon>Actinomyces</taxon>
    </lineage>
</organism>
<feature type="compositionally biased region" description="Basic and acidic residues" evidence="1">
    <location>
        <begin position="29"/>
        <end position="41"/>
    </location>
</feature>
<gene>
    <name evidence="2" type="ORF">HMPREF1549_01428</name>
</gene>
<evidence type="ECO:0000313" key="3">
    <source>
        <dbReference type="Proteomes" id="UP000016498"/>
    </source>
</evidence>
<dbReference type="EMBL" id="AWSD01000148">
    <property type="protein sequence ID" value="ERH19469.1"/>
    <property type="molecule type" value="Genomic_DNA"/>
</dbReference>
<name>U1QBX2_9ACTO</name>
<feature type="region of interest" description="Disordered" evidence="1">
    <location>
        <begin position="1"/>
        <end position="50"/>
    </location>
</feature>
<comment type="caution">
    <text evidence="2">The sequence shown here is derived from an EMBL/GenBank/DDBJ whole genome shotgun (WGS) entry which is preliminary data.</text>
</comment>
<reference evidence="2 3" key="1">
    <citation type="submission" date="2013-06" db="EMBL/GenBank/DDBJ databases">
        <authorList>
            <person name="Weinstock G."/>
            <person name="Sodergren E."/>
            <person name="Lobos E.A."/>
            <person name="Fulton L."/>
            <person name="Fulton R."/>
            <person name="Courtney L."/>
            <person name="Fronick C."/>
            <person name="O'Laughlin M."/>
            <person name="Godfrey J."/>
            <person name="Wilson R.M."/>
            <person name="Miner T."/>
            <person name="Farmer C."/>
            <person name="Delehaunty K."/>
            <person name="Cordes M."/>
            <person name="Minx P."/>
            <person name="Tomlinson C."/>
            <person name="Chen J."/>
            <person name="Wollam A."/>
            <person name="Pepin K.H."/>
            <person name="Bhonagiri V."/>
            <person name="Zhang X."/>
            <person name="Warren W."/>
            <person name="Mitreva M."/>
            <person name="Mardis E.R."/>
            <person name="Wilson R.K."/>
        </authorList>
    </citation>
    <scope>NUCLEOTIDE SEQUENCE [LARGE SCALE GENOMIC DNA]</scope>
    <source>
        <strain evidence="2 3">F0510</strain>
    </source>
</reference>
<proteinExistence type="predicted"/>
<dbReference type="AlphaFoldDB" id="U1QBX2"/>
<dbReference type="HOGENOM" id="CLU_3113650_0_0_11"/>